<dbReference type="RefSeq" id="XP_047843689.1">
    <property type="nucleotide sequence ID" value="XM_047987703.1"/>
</dbReference>
<dbReference type="AlphaFoldDB" id="A0A9Q8VC05"/>
<keyword evidence="1" id="KW-0479">Metal-binding</keyword>
<dbReference type="PROSITE" id="PS51083">
    <property type="entry name" value="ZF_HIT"/>
    <property type="match status" value="1"/>
</dbReference>
<dbReference type="CDD" id="cd23024">
    <property type="entry name" value="zf-HIT_ZNHIT2-3"/>
    <property type="match status" value="1"/>
</dbReference>
<dbReference type="SUPFAM" id="SSF144232">
    <property type="entry name" value="HIT/MYND zinc finger-like"/>
    <property type="match status" value="1"/>
</dbReference>
<accession>A0A9Q8VC05</accession>
<gene>
    <name evidence="4" type="ORF">JDV02_006318</name>
</gene>
<dbReference type="Proteomes" id="UP000829364">
    <property type="component" value="Chromosome 5"/>
</dbReference>
<organism evidence="4 5">
    <name type="scientific">Purpureocillium takamizusanense</name>
    <dbReference type="NCBI Taxonomy" id="2060973"/>
    <lineage>
        <taxon>Eukaryota</taxon>
        <taxon>Fungi</taxon>
        <taxon>Dikarya</taxon>
        <taxon>Ascomycota</taxon>
        <taxon>Pezizomycotina</taxon>
        <taxon>Sordariomycetes</taxon>
        <taxon>Hypocreomycetidae</taxon>
        <taxon>Hypocreales</taxon>
        <taxon>Ophiocordycipitaceae</taxon>
        <taxon>Purpureocillium</taxon>
    </lineage>
</organism>
<evidence type="ECO:0000256" key="1">
    <source>
        <dbReference type="PROSITE-ProRule" id="PRU00453"/>
    </source>
</evidence>
<keyword evidence="5" id="KW-1185">Reference proteome</keyword>
<dbReference type="EMBL" id="CP086358">
    <property type="protein sequence ID" value="UNI20208.1"/>
    <property type="molecule type" value="Genomic_DNA"/>
</dbReference>
<evidence type="ECO:0000256" key="2">
    <source>
        <dbReference type="SAM" id="MobiDB-lite"/>
    </source>
</evidence>
<evidence type="ECO:0000313" key="4">
    <source>
        <dbReference type="EMBL" id="UNI20208.1"/>
    </source>
</evidence>
<dbReference type="InterPro" id="IPR007529">
    <property type="entry name" value="Znf_HIT"/>
</dbReference>
<keyword evidence="1" id="KW-0863">Zinc-finger</keyword>
<feature type="domain" description="HIT-type" evidence="3">
    <location>
        <begin position="68"/>
        <end position="104"/>
    </location>
</feature>
<protein>
    <recommendedName>
        <fullName evidence="3">HIT-type domain-containing protein</fullName>
    </recommendedName>
</protein>
<name>A0A9Q8VC05_9HYPO</name>
<evidence type="ECO:0000259" key="3">
    <source>
        <dbReference type="PROSITE" id="PS51083"/>
    </source>
</evidence>
<evidence type="ECO:0000313" key="5">
    <source>
        <dbReference type="Proteomes" id="UP000829364"/>
    </source>
</evidence>
<dbReference type="Gene3D" id="3.30.60.190">
    <property type="match status" value="1"/>
</dbReference>
<feature type="region of interest" description="Disordered" evidence="2">
    <location>
        <begin position="1"/>
        <end position="25"/>
    </location>
</feature>
<dbReference type="Pfam" id="PF04438">
    <property type="entry name" value="zf-HIT"/>
    <property type="match status" value="1"/>
</dbReference>
<feature type="region of interest" description="Disordered" evidence="2">
    <location>
        <begin position="101"/>
        <end position="136"/>
    </location>
</feature>
<dbReference type="GO" id="GO:0008270">
    <property type="term" value="F:zinc ion binding"/>
    <property type="evidence" value="ECO:0007669"/>
    <property type="project" value="UniProtKB-UniRule"/>
</dbReference>
<keyword evidence="1" id="KW-0862">Zinc</keyword>
<proteinExistence type="predicted"/>
<reference evidence="4" key="1">
    <citation type="submission" date="2021-11" db="EMBL/GenBank/DDBJ databases">
        <title>Purpureocillium_takamizusanense_genome.</title>
        <authorList>
            <person name="Nguyen N.-H."/>
        </authorList>
    </citation>
    <scope>NUCLEOTIDE SEQUENCE</scope>
    <source>
        <strain evidence="4">PT3</strain>
    </source>
</reference>
<feature type="compositionally biased region" description="Low complexity" evidence="2">
    <location>
        <begin position="109"/>
        <end position="119"/>
    </location>
</feature>
<sequence length="265" mass="29020">MITAAASPPPPEPGSDHEAQRGPSDIATEAKELNGNAAIAEIKTEQTIDVDNNGEQEKATVKKSPAMCGICETIVSKYKCPRCYLPYCSVACNKIHQDNHPPDTKPKLEPAQAPEQAPATSLPAKPSGPPNPFSALDNSDKLTWLFRKYPDLPQQLLDIHAETQPPPEDPSKQIPASLMQGVANPRRNNWTRDQGIKKGKAALRKARQLPGKAGEAVREYCTLIKMLLNEDEADDGGATATLQRQFAQQDAELIRQLMEEEKGRR</sequence>
<dbReference type="GeneID" id="72068267"/>
<dbReference type="OrthoDB" id="18412at2759"/>
<dbReference type="KEGG" id="ptkz:JDV02_006318"/>